<gene>
    <name evidence="9" type="ORF">N310_04058</name>
</gene>
<keyword evidence="7" id="KW-0812">Transmembrane</keyword>
<evidence type="ECO:0000256" key="1">
    <source>
        <dbReference type="ARBA" id="ARBA00022659"/>
    </source>
</evidence>
<dbReference type="FunFam" id="2.10.70.10:FF:000055">
    <property type="entry name" value="Complement decay-accelerating factor, GPI-anchored"/>
    <property type="match status" value="1"/>
</dbReference>
<evidence type="ECO:0000256" key="6">
    <source>
        <dbReference type="PROSITE-ProRule" id="PRU00302"/>
    </source>
</evidence>
<sequence>ACDPPERLQYAELEESFRPIKSFPVGTVVTFVCRPGYMRIPGTSATSTCLPNLEWSPMEKFCTEKVCKHPGDLAHGTVHVTDLKFGTTATFTCEQGYRLRGADEITCVVSGAGVDWDKPLPYCEIIPCEPPPSIANGQYSEEESYVYMTTVIYRCDEVPKGQPPFFLIGSSTLTCISDEESNGVWSGPPPQCKVIQCENPRVENGRKVAGFGPSYFYRDSVIFECNPGYAMVGSNAITCEENSTWVPPEPTCETIGAEQCEAPKISNGVVIPVKSLYEKGESVQLKCNAQCAFPDGTGEMTATCQGQSQWSSLQNCICKGEEGSGSTPHISYGRVIEGQKPSYSVGDFITIECYAGYTLHGAARIQYVGENQWDPAVPTCKLISLFILPQVFMVVVVLLAAFWVYKKFFSQNG</sequence>
<feature type="disulfide bond" evidence="6">
    <location>
        <begin position="353"/>
        <end position="380"/>
    </location>
</feature>
<organism evidence="9 10">
    <name type="scientific">Acanthisitta chloris</name>
    <name type="common">rifleman</name>
    <dbReference type="NCBI Taxonomy" id="57068"/>
    <lineage>
        <taxon>Eukaryota</taxon>
        <taxon>Metazoa</taxon>
        <taxon>Chordata</taxon>
        <taxon>Craniata</taxon>
        <taxon>Vertebrata</taxon>
        <taxon>Euteleostomi</taxon>
        <taxon>Archelosauria</taxon>
        <taxon>Archosauria</taxon>
        <taxon>Dinosauria</taxon>
        <taxon>Saurischia</taxon>
        <taxon>Theropoda</taxon>
        <taxon>Coelurosauria</taxon>
        <taxon>Aves</taxon>
        <taxon>Neognathae</taxon>
        <taxon>Neoaves</taxon>
        <taxon>Telluraves</taxon>
        <taxon>Australaves</taxon>
        <taxon>Passeriformes</taxon>
        <taxon>Acanthisittidae</taxon>
        <taxon>Acanthisitta</taxon>
    </lineage>
</organism>
<reference evidence="9 10" key="1">
    <citation type="submission" date="2014-04" db="EMBL/GenBank/DDBJ databases">
        <title>Genome evolution of avian class.</title>
        <authorList>
            <person name="Zhang G."/>
            <person name="Li C."/>
        </authorList>
    </citation>
    <scope>NUCLEOTIDE SEQUENCE [LARGE SCALE GENOMIC DNA]</scope>
    <source>
        <strain evidence="9">BGI_N310</strain>
    </source>
</reference>
<keyword evidence="7" id="KW-1133">Transmembrane helix</keyword>
<protein>
    <submittedName>
        <fullName evidence="9">C4b-binding protein alpha chain</fullName>
    </submittedName>
</protein>
<dbReference type="PANTHER" id="PTHR45656">
    <property type="entry name" value="PROTEIN CBR-CLEC-78"/>
    <property type="match status" value="1"/>
</dbReference>
<feature type="transmembrane region" description="Helical" evidence="7">
    <location>
        <begin position="382"/>
        <end position="405"/>
    </location>
</feature>
<feature type="non-terminal residue" evidence="9">
    <location>
        <position position="1"/>
    </location>
</feature>
<dbReference type="AlphaFoldDB" id="A0A091MIL3"/>
<keyword evidence="7" id="KW-0472">Membrane</keyword>
<dbReference type="Gene3D" id="2.10.70.10">
    <property type="entry name" value="Complement Module, domain 1"/>
    <property type="match status" value="6"/>
</dbReference>
<dbReference type="EMBL" id="KK826842">
    <property type="protein sequence ID" value="KFP73377.1"/>
    <property type="molecule type" value="Genomic_DNA"/>
</dbReference>
<dbReference type="Pfam" id="PF00084">
    <property type="entry name" value="Sushi"/>
    <property type="match status" value="6"/>
</dbReference>
<keyword evidence="4 6" id="KW-1015">Disulfide bond</keyword>
<keyword evidence="5" id="KW-0325">Glycoprotein</keyword>
<feature type="domain" description="Sushi" evidence="8">
    <location>
        <begin position="316"/>
        <end position="382"/>
    </location>
</feature>
<evidence type="ECO:0000313" key="10">
    <source>
        <dbReference type="Proteomes" id="UP000053537"/>
    </source>
</evidence>
<feature type="disulfide bond" evidence="6">
    <location>
        <begin position="225"/>
        <end position="252"/>
    </location>
</feature>
<evidence type="ECO:0000256" key="5">
    <source>
        <dbReference type="ARBA" id="ARBA00023180"/>
    </source>
</evidence>
<comment type="caution">
    <text evidence="6">Lacks conserved residue(s) required for the propagation of feature annotation.</text>
</comment>
<keyword evidence="1 6" id="KW-0768">Sushi</keyword>
<dbReference type="InterPro" id="IPR051277">
    <property type="entry name" value="SEZ6_CSMD_C4BPB_Regulators"/>
</dbReference>
<dbReference type="PROSITE" id="PS50923">
    <property type="entry name" value="SUSHI"/>
    <property type="match status" value="5"/>
</dbReference>
<evidence type="ECO:0000256" key="3">
    <source>
        <dbReference type="ARBA" id="ARBA00022737"/>
    </source>
</evidence>
<dbReference type="InterPro" id="IPR000436">
    <property type="entry name" value="Sushi_SCR_CCP_dom"/>
</dbReference>
<feature type="domain" description="Sushi" evidence="8">
    <location>
        <begin position="126"/>
        <end position="194"/>
    </location>
</feature>
<keyword evidence="10" id="KW-1185">Reference proteome</keyword>
<feature type="domain" description="Sushi" evidence="8">
    <location>
        <begin position="1"/>
        <end position="64"/>
    </location>
</feature>
<evidence type="ECO:0000256" key="4">
    <source>
        <dbReference type="ARBA" id="ARBA00023157"/>
    </source>
</evidence>
<accession>A0A091MIL3</accession>
<keyword evidence="3" id="KW-0677">Repeat</keyword>
<dbReference type="FunFam" id="2.10.70.10:FF:000014">
    <property type="entry name" value="Membrane cofactor protein"/>
    <property type="match status" value="1"/>
</dbReference>
<dbReference type="SUPFAM" id="SSF57535">
    <property type="entry name" value="Complement control module/SCR domain"/>
    <property type="match status" value="6"/>
</dbReference>
<feature type="non-terminal residue" evidence="9">
    <location>
        <position position="413"/>
    </location>
</feature>
<keyword evidence="2" id="KW-0732">Signal</keyword>
<feature type="domain" description="Sushi" evidence="8">
    <location>
        <begin position="195"/>
        <end position="254"/>
    </location>
</feature>
<dbReference type="Proteomes" id="UP000053537">
    <property type="component" value="Unassembled WGS sequence"/>
</dbReference>
<dbReference type="PANTHER" id="PTHR45656:SF4">
    <property type="entry name" value="PROTEIN CBR-CLEC-78"/>
    <property type="match status" value="1"/>
</dbReference>
<dbReference type="InterPro" id="IPR035976">
    <property type="entry name" value="Sushi/SCR/CCP_sf"/>
</dbReference>
<evidence type="ECO:0000256" key="2">
    <source>
        <dbReference type="ARBA" id="ARBA00022729"/>
    </source>
</evidence>
<proteinExistence type="predicted"/>
<dbReference type="SMART" id="SM00032">
    <property type="entry name" value="CCP"/>
    <property type="match status" value="6"/>
</dbReference>
<dbReference type="CDD" id="cd00033">
    <property type="entry name" value="CCP"/>
    <property type="match status" value="6"/>
</dbReference>
<name>A0A091MIL3_9PASS</name>
<evidence type="ECO:0000313" key="9">
    <source>
        <dbReference type="EMBL" id="KFP73377.1"/>
    </source>
</evidence>
<evidence type="ECO:0000256" key="7">
    <source>
        <dbReference type="SAM" id="Phobius"/>
    </source>
</evidence>
<feature type="domain" description="Sushi" evidence="8">
    <location>
        <begin position="65"/>
        <end position="125"/>
    </location>
</feature>
<evidence type="ECO:0000259" key="8">
    <source>
        <dbReference type="PROSITE" id="PS50923"/>
    </source>
</evidence>